<keyword evidence="15" id="KW-0732">Signal</keyword>
<dbReference type="PROSITE" id="PS00605">
    <property type="entry name" value="ATPASE_C"/>
    <property type="match status" value="1"/>
</dbReference>
<feature type="transmembrane region" description="Helical" evidence="14">
    <location>
        <begin position="97"/>
        <end position="120"/>
    </location>
</feature>
<dbReference type="EMBL" id="AGEI01000021">
    <property type="protein sequence ID" value="EHR34026.1"/>
    <property type="molecule type" value="Genomic_DNA"/>
</dbReference>
<dbReference type="eggNOG" id="COG0636">
    <property type="taxonomic scope" value="Bacteria"/>
</dbReference>
<feature type="domain" description="V-ATPase proteolipid subunit C-like" evidence="16">
    <location>
        <begin position="54"/>
        <end position="116"/>
    </location>
</feature>
<evidence type="ECO:0000256" key="9">
    <source>
        <dbReference type="ARBA" id="ARBA00023065"/>
    </source>
</evidence>
<keyword evidence="3 14" id="KW-0813">Transport</keyword>
<evidence type="ECO:0000256" key="4">
    <source>
        <dbReference type="ARBA" id="ARBA00022475"/>
    </source>
</evidence>
<keyword evidence="5 14" id="KW-0138">CF(0)</keyword>
<evidence type="ECO:0000256" key="3">
    <source>
        <dbReference type="ARBA" id="ARBA00022448"/>
    </source>
</evidence>
<dbReference type="CDD" id="cd18121">
    <property type="entry name" value="ATP-synt_Fo_c"/>
    <property type="match status" value="1"/>
</dbReference>
<protein>
    <recommendedName>
        <fullName evidence="14">ATP synthase subunit c</fullName>
    </recommendedName>
    <alternativeName>
        <fullName evidence="14">ATP synthase F(0) sector subunit c</fullName>
    </alternativeName>
    <alternativeName>
        <fullName evidence="14">F-type ATPase subunit c</fullName>
        <shortName evidence="14">F-ATPase subunit c</shortName>
    </alternativeName>
    <alternativeName>
        <fullName evidence="14">Lipid-binding protein</fullName>
    </alternativeName>
</protein>
<dbReference type="InterPro" id="IPR005953">
    <property type="entry name" value="ATP_synth_csu_bac/chlpt"/>
</dbReference>
<evidence type="ECO:0000256" key="10">
    <source>
        <dbReference type="ARBA" id="ARBA00023121"/>
    </source>
</evidence>
<dbReference type="Gene3D" id="1.20.20.10">
    <property type="entry name" value="F1F0 ATP synthase subunit C"/>
    <property type="match status" value="1"/>
</dbReference>
<keyword evidence="7 14" id="KW-0375">Hydrogen ion transport</keyword>
<keyword evidence="6 14" id="KW-0812">Transmembrane</keyword>
<comment type="function">
    <text evidence="14">Key component of the F(0) channel; it plays a direct role in translocation across the membrane. A homomeric c-ring of between 10-14 subunits forms the central stalk rotor element with the F(1) delta and epsilon subunits.</text>
</comment>
<dbReference type="GO" id="GO:0033177">
    <property type="term" value="C:proton-transporting two-sector ATPase complex, proton-transporting domain"/>
    <property type="evidence" value="ECO:0007669"/>
    <property type="project" value="InterPro"/>
</dbReference>
<proteinExistence type="inferred from homology"/>
<organism evidence="17 18">
    <name type="scientific">Helcococcus kunzii ATCC 51366</name>
    <dbReference type="NCBI Taxonomy" id="883114"/>
    <lineage>
        <taxon>Bacteria</taxon>
        <taxon>Bacillati</taxon>
        <taxon>Bacillota</taxon>
        <taxon>Tissierellia</taxon>
        <taxon>Tissierellales</taxon>
        <taxon>Peptoniphilaceae</taxon>
        <taxon>Helcococcus</taxon>
    </lineage>
</organism>
<comment type="similarity">
    <text evidence="2 14">Belongs to the ATPase C chain family.</text>
</comment>
<dbReference type="NCBIfam" id="TIGR01260">
    <property type="entry name" value="ATP_synt_c"/>
    <property type="match status" value="1"/>
</dbReference>
<keyword evidence="12 14" id="KW-0066">ATP synthesis</keyword>
<dbReference type="InterPro" id="IPR038662">
    <property type="entry name" value="ATP_synth_F0_csu_sf"/>
</dbReference>
<evidence type="ECO:0000256" key="12">
    <source>
        <dbReference type="ARBA" id="ARBA00023310"/>
    </source>
</evidence>
<name>H3NNQ1_9FIRM</name>
<dbReference type="HOGENOM" id="CLU_148047_0_0_9"/>
<evidence type="ECO:0000313" key="17">
    <source>
        <dbReference type="EMBL" id="EHR34026.1"/>
    </source>
</evidence>
<dbReference type="Pfam" id="PF00137">
    <property type="entry name" value="ATP-synt_C"/>
    <property type="match status" value="1"/>
</dbReference>
<dbReference type="STRING" id="883114.HMPREF9709_00962"/>
<dbReference type="GO" id="GO:0008289">
    <property type="term" value="F:lipid binding"/>
    <property type="evidence" value="ECO:0007669"/>
    <property type="project" value="UniProtKB-KW"/>
</dbReference>
<keyword evidence="18" id="KW-1185">Reference proteome</keyword>
<dbReference type="FunFam" id="1.20.20.10:FF:000002">
    <property type="entry name" value="ATP synthase subunit c"/>
    <property type="match status" value="1"/>
</dbReference>
<dbReference type="Proteomes" id="UP000004191">
    <property type="component" value="Unassembled WGS sequence"/>
</dbReference>
<dbReference type="PATRIC" id="fig|883114.3.peg.952"/>
<sequence>MKKSVKISAIVLALLLVSSFTVFASLANASNNTQTEQAVETVEEQDNSKGSKALASGIAIGLAGLGGALGMGMAVAKTVDGISRQPEAEGKIRSAMMIGVVFIETVVIYALIVSILVIFVL</sequence>
<accession>H3NNQ1</accession>
<comment type="function">
    <text evidence="13 14">F(1)F(0) ATP synthase produces ATP from ADP in the presence of a proton or sodium gradient. F-type ATPases consist of two structural domains, F(1) containing the extramembraneous catalytic core and F(0) containing the membrane proton channel, linked together by a central stalk and a peripheral stalk. During catalysis, ATP synthesis in the catalytic domain of F(1) is coupled via a rotary mechanism of the central stalk subunits to proton translocation.</text>
</comment>
<feature type="transmembrane region" description="Helical" evidence="14">
    <location>
        <begin position="53"/>
        <end position="76"/>
    </location>
</feature>
<evidence type="ECO:0000256" key="2">
    <source>
        <dbReference type="ARBA" id="ARBA00006704"/>
    </source>
</evidence>
<dbReference type="GO" id="GO:0046933">
    <property type="term" value="F:proton-transporting ATP synthase activity, rotational mechanism"/>
    <property type="evidence" value="ECO:0007669"/>
    <property type="project" value="UniProtKB-UniRule"/>
</dbReference>
<evidence type="ECO:0000256" key="14">
    <source>
        <dbReference type="HAMAP-Rule" id="MF_01396"/>
    </source>
</evidence>
<dbReference type="GO" id="GO:0005886">
    <property type="term" value="C:plasma membrane"/>
    <property type="evidence" value="ECO:0007669"/>
    <property type="project" value="UniProtKB-SubCell"/>
</dbReference>
<evidence type="ECO:0000313" key="18">
    <source>
        <dbReference type="Proteomes" id="UP000004191"/>
    </source>
</evidence>
<evidence type="ECO:0000259" key="16">
    <source>
        <dbReference type="Pfam" id="PF00137"/>
    </source>
</evidence>
<evidence type="ECO:0000256" key="13">
    <source>
        <dbReference type="ARBA" id="ARBA00025198"/>
    </source>
</evidence>
<dbReference type="InterPro" id="IPR002379">
    <property type="entry name" value="ATPase_proteolipid_c-like_dom"/>
</dbReference>
<evidence type="ECO:0000256" key="11">
    <source>
        <dbReference type="ARBA" id="ARBA00023136"/>
    </source>
</evidence>
<dbReference type="RefSeq" id="WP_005398420.1">
    <property type="nucleotide sequence ID" value="NZ_JH601088.1"/>
</dbReference>
<feature type="signal peptide" evidence="15">
    <location>
        <begin position="1"/>
        <end position="24"/>
    </location>
</feature>
<feature type="site" description="Reversibly protonated during proton transport" evidence="14">
    <location>
        <position position="104"/>
    </location>
</feature>
<dbReference type="OrthoDB" id="9810379at2"/>
<dbReference type="InterPro" id="IPR000454">
    <property type="entry name" value="ATP_synth_F0_csu"/>
</dbReference>
<keyword evidence="4 14" id="KW-1003">Cell membrane</keyword>
<comment type="caution">
    <text evidence="17">The sequence shown here is derived from an EMBL/GenBank/DDBJ whole genome shotgun (WGS) entry which is preliminary data.</text>
</comment>
<dbReference type="InterPro" id="IPR035921">
    <property type="entry name" value="F/V-ATP_Csub_sf"/>
</dbReference>
<reference evidence="17 18" key="1">
    <citation type="submission" date="2012-01" db="EMBL/GenBank/DDBJ databases">
        <title>The Genome Sequence of Helcococcus kunzii ATCC 51366.</title>
        <authorList>
            <consortium name="The Broad Institute Genome Sequencing Platform"/>
            <person name="Earl A."/>
            <person name="Ward D."/>
            <person name="Feldgarden M."/>
            <person name="Gevers D."/>
            <person name="Huys G."/>
            <person name="Young S.K."/>
            <person name="Zeng Q."/>
            <person name="Gargeya S."/>
            <person name="Fitzgerald M."/>
            <person name="Haas B."/>
            <person name="Abouelleil A."/>
            <person name="Alvarado L."/>
            <person name="Arachchi H.M."/>
            <person name="Berlin A."/>
            <person name="Chapman S.B."/>
            <person name="Gearin G."/>
            <person name="Goldberg J."/>
            <person name="Griggs A."/>
            <person name="Gujja S."/>
            <person name="Hansen M."/>
            <person name="Heiman D."/>
            <person name="Howarth C."/>
            <person name="Larimer J."/>
            <person name="Lui A."/>
            <person name="MacDonald P.J.P."/>
            <person name="McCowen C."/>
            <person name="Montmayeur A."/>
            <person name="Murphy C."/>
            <person name="Neiman D."/>
            <person name="Pearson M."/>
            <person name="Priest M."/>
            <person name="Roberts A."/>
            <person name="Saif S."/>
            <person name="Shea T."/>
            <person name="Sisk P."/>
            <person name="Stolte C."/>
            <person name="Sykes S."/>
            <person name="Wortman J."/>
            <person name="Nusbaum C."/>
            <person name="Birren B."/>
        </authorList>
    </citation>
    <scope>NUCLEOTIDE SEQUENCE [LARGE SCALE GENOMIC DNA]</scope>
    <source>
        <strain evidence="17 18">ATCC 51366</strain>
    </source>
</reference>
<evidence type="ECO:0000256" key="6">
    <source>
        <dbReference type="ARBA" id="ARBA00022692"/>
    </source>
</evidence>
<dbReference type="InterPro" id="IPR020537">
    <property type="entry name" value="ATP_synth_F0_csu_DDCD_BS"/>
</dbReference>
<evidence type="ECO:0000256" key="1">
    <source>
        <dbReference type="ARBA" id="ARBA00004651"/>
    </source>
</evidence>
<evidence type="ECO:0000256" key="7">
    <source>
        <dbReference type="ARBA" id="ARBA00022781"/>
    </source>
</evidence>
<evidence type="ECO:0000256" key="8">
    <source>
        <dbReference type="ARBA" id="ARBA00022989"/>
    </source>
</evidence>
<dbReference type="SUPFAM" id="SSF81333">
    <property type="entry name" value="F1F0 ATP synthase subunit C"/>
    <property type="match status" value="1"/>
</dbReference>
<feature type="chain" id="PRO_5038474873" description="ATP synthase subunit c" evidence="15">
    <location>
        <begin position="25"/>
        <end position="121"/>
    </location>
</feature>
<dbReference type="GeneID" id="96999820"/>
<keyword evidence="8 14" id="KW-1133">Transmembrane helix</keyword>
<keyword evidence="10 14" id="KW-0446">Lipid-binding</keyword>
<dbReference type="GO" id="GO:0045259">
    <property type="term" value="C:proton-transporting ATP synthase complex"/>
    <property type="evidence" value="ECO:0007669"/>
    <property type="project" value="UniProtKB-KW"/>
</dbReference>
<dbReference type="AlphaFoldDB" id="H3NNQ1"/>
<keyword evidence="11 14" id="KW-0472">Membrane</keyword>
<dbReference type="PRINTS" id="PR00124">
    <property type="entry name" value="ATPASEC"/>
</dbReference>
<comment type="subcellular location">
    <subcellularLocation>
        <location evidence="1 14">Cell membrane</location>
        <topology evidence="1 14">Multi-pass membrane protein</topology>
    </subcellularLocation>
</comment>
<keyword evidence="9 14" id="KW-0406">Ion transport</keyword>
<gene>
    <name evidence="14" type="primary">atpE</name>
    <name evidence="17" type="ORF">HMPREF9709_00962</name>
</gene>
<evidence type="ECO:0000256" key="15">
    <source>
        <dbReference type="SAM" id="SignalP"/>
    </source>
</evidence>
<dbReference type="HAMAP" id="MF_01396">
    <property type="entry name" value="ATP_synth_c_bact"/>
    <property type="match status" value="1"/>
</dbReference>
<evidence type="ECO:0000256" key="5">
    <source>
        <dbReference type="ARBA" id="ARBA00022547"/>
    </source>
</evidence>